<dbReference type="Proteomes" id="UP001140011">
    <property type="component" value="Unassembled WGS sequence"/>
</dbReference>
<dbReference type="AlphaFoldDB" id="A0A9W8GQW8"/>
<gene>
    <name evidence="1" type="ORF">GGI19_006290</name>
</gene>
<name>A0A9W8GQW8_9FUNG</name>
<protein>
    <submittedName>
        <fullName evidence="1">Uncharacterized protein</fullName>
    </submittedName>
</protein>
<evidence type="ECO:0000313" key="2">
    <source>
        <dbReference type="Proteomes" id="UP001140011"/>
    </source>
</evidence>
<organism evidence="1 2">
    <name type="scientific">Coemansia pectinata</name>
    <dbReference type="NCBI Taxonomy" id="1052879"/>
    <lineage>
        <taxon>Eukaryota</taxon>
        <taxon>Fungi</taxon>
        <taxon>Fungi incertae sedis</taxon>
        <taxon>Zoopagomycota</taxon>
        <taxon>Kickxellomycotina</taxon>
        <taxon>Kickxellomycetes</taxon>
        <taxon>Kickxellales</taxon>
        <taxon>Kickxellaceae</taxon>
        <taxon>Coemansia</taxon>
    </lineage>
</organism>
<comment type="caution">
    <text evidence="1">The sequence shown here is derived from an EMBL/GenBank/DDBJ whole genome shotgun (WGS) entry which is preliminary data.</text>
</comment>
<dbReference type="OrthoDB" id="5517879at2759"/>
<reference evidence="1" key="1">
    <citation type="submission" date="2022-07" db="EMBL/GenBank/DDBJ databases">
        <title>Phylogenomic reconstructions and comparative analyses of Kickxellomycotina fungi.</title>
        <authorList>
            <person name="Reynolds N.K."/>
            <person name="Stajich J.E."/>
            <person name="Barry K."/>
            <person name="Grigoriev I.V."/>
            <person name="Crous P."/>
            <person name="Smith M.E."/>
        </authorList>
    </citation>
    <scope>NUCLEOTIDE SEQUENCE</scope>
    <source>
        <strain evidence="1">BCRC 34297</strain>
    </source>
</reference>
<sequence length="208" mass="23191">MPTPPPFQFLPLHVVRLIVDHVASSSRIEFDEVRKDSQEYKALLKLLLWVSHNVRAIVLPLYCSYFKLKVSIFSQDAHGVYDLSSSHSGDDRATYKCLGHPTHHLAKGLEIELDERAVYSGMALEALSRTPYDGCAFPLVHKIALSLAMEELDDKGKGVEVDLSRAEANIGAFVKRIKQLAPVVNDIRVQLGDFETELTDNLVGYLAS</sequence>
<proteinExistence type="predicted"/>
<evidence type="ECO:0000313" key="1">
    <source>
        <dbReference type="EMBL" id="KAJ2748043.1"/>
    </source>
</evidence>
<keyword evidence="2" id="KW-1185">Reference proteome</keyword>
<accession>A0A9W8GQW8</accession>
<dbReference type="EMBL" id="JANBUH010001235">
    <property type="protein sequence ID" value="KAJ2748043.1"/>
    <property type="molecule type" value="Genomic_DNA"/>
</dbReference>